<dbReference type="EMBL" id="CAKLCB010000163">
    <property type="protein sequence ID" value="CAH0516311.1"/>
    <property type="molecule type" value="Genomic_DNA"/>
</dbReference>
<dbReference type="GO" id="GO:0000166">
    <property type="term" value="F:nucleotide binding"/>
    <property type="evidence" value="ECO:0007669"/>
    <property type="project" value="UniProtKB-KW"/>
</dbReference>
<dbReference type="PANTHER" id="PTHR23033:SF14">
    <property type="entry name" value="GLYCOPROTEIN-N-ACETYLGALACTOSAMINE 3-BETA-GALACTOSYLTRANSFERASE 1-RELATED"/>
    <property type="match status" value="1"/>
</dbReference>
<dbReference type="Proteomes" id="UP001160483">
    <property type="component" value="Unassembled WGS sequence"/>
</dbReference>
<dbReference type="AlphaFoldDB" id="A0AAU9KX02"/>
<dbReference type="PANTHER" id="PTHR23033">
    <property type="entry name" value="BETA1,3-GALACTOSYLTRANSFERASE"/>
    <property type="match status" value="1"/>
</dbReference>
<evidence type="ECO:0000256" key="6">
    <source>
        <dbReference type="ARBA" id="ARBA00022679"/>
    </source>
</evidence>
<dbReference type="Gene3D" id="3.90.550.50">
    <property type="match status" value="1"/>
</dbReference>
<evidence type="ECO:0000256" key="11">
    <source>
        <dbReference type="ARBA" id="ARBA00023136"/>
    </source>
</evidence>
<name>A0AAU9KX02_9STRA</name>
<keyword evidence="6" id="KW-0808">Transferase</keyword>
<evidence type="ECO:0000256" key="7">
    <source>
        <dbReference type="ARBA" id="ARBA00022692"/>
    </source>
</evidence>
<keyword evidence="9" id="KW-0735">Signal-anchor</keyword>
<keyword evidence="11" id="KW-0472">Membrane</keyword>
<keyword evidence="5" id="KW-0328">Glycosyltransferase</keyword>
<evidence type="ECO:0000313" key="14">
    <source>
        <dbReference type="EMBL" id="CAH0477640.1"/>
    </source>
</evidence>
<evidence type="ECO:0000313" key="15">
    <source>
        <dbReference type="EMBL" id="CAH0516311.1"/>
    </source>
</evidence>
<proteinExistence type="inferred from homology"/>
<dbReference type="EMBL" id="CAKKTJ010000181">
    <property type="protein sequence ID" value="CAH0477640.1"/>
    <property type="molecule type" value="Genomic_DNA"/>
</dbReference>
<evidence type="ECO:0000256" key="8">
    <source>
        <dbReference type="ARBA" id="ARBA00022741"/>
    </source>
</evidence>
<feature type="domain" description="Fringe-like glycosyltransferase" evidence="13">
    <location>
        <begin position="73"/>
        <end position="268"/>
    </location>
</feature>
<keyword evidence="10" id="KW-1133">Transmembrane helix</keyword>
<sequence>MRLVSLSILIATLWSATVIPLPALPLSKKELCAIDVGKANKTLALLRVSQEEIPRYNDSSRRRYPRILCFAVTYSVHHETRVRATAETWGQRCDKLLFFSNMSDTIVVAANTSAERRFKVVQLDIIADHKHLWLRTRAALTYLHESFRHDYDWFYKCDDDTYMIVENMRAYLRRPEILERFHRQPMQLGHRLDLPKNLLESYVQNKTELSLWYSRYDRMVFNSGGAGYVMNRLYLDKIVESLPKSTCLPEGATVPIWEDVGVSFCMTRNDVYPWDTRDHRGRDRWHTLSPHNVYIEYKAPNDWYIKYHKTLGGLRHHTESVAPDSVAFHYINPQAMYHLERILYLCRSEHDDVSSYNTKFGLAIGDKVMVVEAS</sequence>
<comment type="similarity">
    <text evidence="3">Belongs to the glycosyltransferase 31 family. Beta3-Gal-T subfamily.</text>
</comment>
<dbReference type="GO" id="GO:0016263">
    <property type="term" value="F:glycoprotein-N-acetylgalactosamine 3-beta-galactosyltransferase activity"/>
    <property type="evidence" value="ECO:0007669"/>
    <property type="project" value="UniProtKB-EC"/>
</dbReference>
<evidence type="ECO:0000256" key="9">
    <source>
        <dbReference type="ARBA" id="ARBA00022968"/>
    </source>
</evidence>
<comment type="pathway">
    <text evidence="2">Protein modification; protein glycosylation.</text>
</comment>
<keyword evidence="12" id="KW-0732">Signal</keyword>
<evidence type="ECO:0000313" key="17">
    <source>
        <dbReference type="Proteomes" id="UP001160483"/>
    </source>
</evidence>
<feature type="chain" id="PRO_5043617008" description="N-acetylgalactosaminide beta-1,3-galactosyltransferase" evidence="12">
    <location>
        <begin position="17"/>
        <end position="374"/>
    </location>
</feature>
<evidence type="ECO:0000256" key="2">
    <source>
        <dbReference type="ARBA" id="ARBA00004922"/>
    </source>
</evidence>
<dbReference type="EC" id="2.4.1.122" evidence="4"/>
<keyword evidence="7" id="KW-0812">Transmembrane</keyword>
<evidence type="ECO:0000313" key="16">
    <source>
        <dbReference type="Proteomes" id="UP001158986"/>
    </source>
</evidence>
<dbReference type="InterPro" id="IPR003378">
    <property type="entry name" value="Fringe-like_glycosylTrfase"/>
</dbReference>
<dbReference type="Proteomes" id="UP001158986">
    <property type="component" value="Unassembled WGS sequence"/>
</dbReference>
<keyword evidence="8" id="KW-0547">Nucleotide-binding</keyword>
<comment type="caution">
    <text evidence="14">The sequence shown here is derived from an EMBL/GenBank/DDBJ whole genome shotgun (WGS) entry which is preliminary data.</text>
</comment>
<dbReference type="Pfam" id="PF02434">
    <property type="entry name" value="Fringe"/>
    <property type="match status" value="1"/>
</dbReference>
<evidence type="ECO:0000259" key="13">
    <source>
        <dbReference type="Pfam" id="PF02434"/>
    </source>
</evidence>
<evidence type="ECO:0000256" key="5">
    <source>
        <dbReference type="ARBA" id="ARBA00022676"/>
    </source>
</evidence>
<evidence type="ECO:0000256" key="3">
    <source>
        <dbReference type="ARBA" id="ARBA00006462"/>
    </source>
</evidence>
<organism evidence="14 17">
    <name type="scientific">Peronospora belbahrii</name>
    <dbReference type="NCBI Taxonomy" id="622444"/>
    <lineage>
        <taxon>Eukaryota</taxon>
        <taxon>Sar</taxon>
        <taxon>Stramenopiles</taxon>
        <taxon>Oomycota</taxon>
        <taxon>Peronosporomycetes</taxon>
        <taxon>Peronosporales</taxon>
        <taxon>Peronosporaceae</taxon>
        <taxon>Peronospora</taxon>
    </lineage>
</organism>
<evidence type="ECO:0000256" key="4">
    <source>
        <dbReference type="ARBA" id="ARBA00012557"/>
    </source>
</evidence>
<evidence type="ECO:0000256" key="12">
    <source>
        <dbReference type="SAM" id="SignalP"/>
    </source>
</evidence>
<accession>A0AAU9KX02</accession>
<comment type="subcellular location">
    <subcellularLocation>
        <location evidence="1">Membrane</location>
        <topology evidence="1">Single-pass type II membrane protein</topology>
    </subcellularLocation>
</comment>
<dbReference type="GO" id="GO:0016020">
    <property type="term" value="C:membrane"/>
    <property type="evidence" value="ECO:0007669"/>
    <property type="project" value="UniProtKB-SubCell"/>
</dbReference>
<feature type="signal peptide" evidence="12">
    <location>
        <begin position="1"/>
        <end position="16"/>
    </location>
</feature>
<evidence type="ECO:0000256" key="1">
    <source>
        <dbReference type="ARBA" id="ARBA00004606"/>
    </source>
</evidence>
<evidence type="ECO:0000256" key="10">
    <source>
        <dbReference type="ARBA" id="ARBA00022989"/>
    </source>
</evidence>
<keyword evidence="16" id="KW-1185">Reference proteome</keyword>
<dbReference type="InterPro" id="IPR026050">
    <property type="entry name" value="C1GALT1/C1GALT1_chp1"/>
</dbReference>
<reference evidence="14 16" key="1">
    <citation type="submission" date="2021-11" db="EMBL/GenBank/DDBJ databases">
        <authorList>
            <person name="Islam A."/>
            <person name="Islam S."/>
            <person name="Flora M.S."/>
            <person name="Rahman M."/>
            <person name="Ziaur R.M."/>
            <person name="Epstein J.H."/>
            <person name="Hassan M."/>
            <person name="Klassen M."/>
            <person name="Woodard K."/>
            <person name="Webb A."/>
            <person name="Webby R.J."/>
            <person name="El Zowalaty M.E."/>
        </authorList>
    </citation>
    <scope>NUCLEOTIDE SEQUENCE</scope>
    <source>
        <strain evidence="15">Pbs1</strain>
        <strain evidence="14">Pbs3</strain>
    </source>
</reference>
<gene>
    <name evidence="15" type="ORF">PBS001_LOCUS2988</name>
    <name evidence="14" type="ORF">PBS003_LOCUS4380</name>
</gene>
<protein>
    <recommendedName>
        <fullName evidence="4">N-acetylgalactosaminide beta-1,3-galactosyltransferase</fullName>
        <ecNumber evidence="4">2.4.1.122</ecNumber>
    </recommendedName>
</protein>